<dbReference type="RefSeq" id="XP_043049474.1">
    <property type="nucleotide sequence ID" value="XM_043195769.1"/>
</dbReference>
<feature type="domain" description="CTD kinase subunit gamma Ctk3 N-terminal" evidence="1">
    <location>
        <begin position="13"/>
        <end position="50"/>
    </location>
</feature>
<organism evidence="3 4">
    <name type="scientific">Scheffersomyces spartinae</name>
    <dbReference type="NCBI Taxonomy" id="45513"/>
    <lineage>
        <taxon>Eukaryota</taxon>
        <taxon>Fungi</taxon>
        <taxon>Dikarya</taxon>
        <taxon>Ascomycota</taxon>
        <taxon>Saccharomycotina</taxon>
        <taxon>Pichiomycetes</taxon>
        <taxon>Debaryomycetaceae</taxon>
        <taxon>Scheffersomyces</taxon>
    </lineage>
</organism>
<evidence type="ECO:0000313" key="4">
    <source>
        <dbReference type="Proteomes" id="UP000790833"/>
    </source>
</evidence>
<dbReference type="InterPro" id="IPR042326">
    <property type="entry name" value="Ctk3"/>
</dbReference>
<dbReference type="PANTHER" id="PTHR28291:SF1">
    <property type="entry name" value="CTD KINASE SUBUNIT GAMMA"/>
    <property type="match status" value="1"/>
</dbReference>
<dbReference type="AlphaFoldDB" id="A0A9P7V9T5"/>
<accession>A0A9P7V9T5</accession>
<proteinExistence type="predicted"/>
<dbReference type="OrthoDB" id="21266at2759"/>
<dbReference type="Pfam" id="PF12350">
    <property type="entry name" value="CTK3_C"/>
    <property type="match status" value="1"/>
</dbReference>
<name>A0A9P7V9T5_9ASCO</name>
<dbReference type="GO" id="GO:0070692">
    <property type="term" value="C:CTDK-1 complex"/>
    <property type="evidence" value="ECO:0007669"/>
    <property type="project" value="InterPro"/>
</dbReference>
<feature type="domain" description="CTD kinase subunit gamma Ctk3 C-terminal" evidence="2">
    <location>
        <begin position="148"/>
        <end position="216"/>
    </location>
</feature>
<evidence type="ECO:0000313" key="3">
    <source>
        <dbReference type="EMBL" id="KAG7193927.1"/>
    </source>
</evidence>
<evidence type="ECO:0000259" key="1">
    <source>
        <dbReference type="Pfam" id="PF12243"/>
    </source>
</evidence>
<gene>
    <name evidence="3" type="ORF">KQ657_005126</name>
</gene>
<dbReference type="InterPro" id="IPR024638">
    <property type="entry name" value="Ctk3_N"/>
</dbReference>
<dbReference type="PANTHER" id="PTHR28291">
    <property type="entry name" value="CTD KINASE SUBUNIT GAMMA"/>
    <property type="match status" value="1"/>
</dbReference>
<dbReference type="GeneID" id="66118500"/>
<dbReference type="EMBL" id="JAHMUF010000009">
    <property type="protein sequence ID" value="KAG7193927.1"/>
    <property type="molecule type" value="Genomic_DNA"/>
</dbReference>
<dbReference type="GO" id="GO:0045943">
    <property type="term" value="P:positive regulation of transcription by RNA polymerase I"/>
    <property type="evidence" value="ECO:0007669"/>
    <property type="project" value="TreeGrafter"/>
</dbReference>
<keyword evidence="4" id="KW-1185">Reference proteome</keyword>
<dbReference type="GO" id="GO:0032786">
    <property type="term" value="P:positive regulation of DNA-templated transcription, elongation"/>
    <property type="evidence" value="ECO:0007669"/>
    <property type="project" value="InterPro"/>
</dbReference>
<dbReference type="Pfam" id="PF12243">
    <property type="entry name" value="CTK3"/>
    <property type="match status" value="1"/>
</dbReference>
<reference evidence="3" key="1">
    <citation type="submission" date="2021-03" db="EMBL/GenBank/DDBJ databases">
        <authorList>
            <person name="Palmer J.M."/>
        </authorList>
    </citation>
    <scope>NUCLEOTIDE SEQUENCE</scope>
    <source>
        <strain evidence="3">ARV_011</strain>
    </source>
</reference>
<protein>
    <submittedName>
        <fullName evidence="3">Uncharacterized protein</fullName>
    </submittedName>
</protein>
<dbReference type="InterPro" id="IPR024637">
    <property type="entry name" value="Ctk3_C"/>
</dbReference>
<dbReference type="Proteomes" id="UP000790833">
    <property type="component" value="Unassembled WGS sequence"/>
</dbReference>
<sequence>MFESLVQDNFCQSSAQFSQILASLTPSLQSLMTAARFALKNAANEDYLFPHFPQTNVQELMLKYETQNELLTAEDLTNIENDVPFSEQPPTPSPQDTEDPLISAWKILVWKKRQSRYERIRIQKHSDVITGEIQEEEMFNLDDKQLLSRQQITMRMESDRESHKRSKETLWIVNRPHEPNYVTEEEFAHNYWNKVQKMSSEEYSSLLDVLGDLNKLVRSSFKDNIA</sequence>
<comment type="caution">
    <text evidence="3">The sequence shown here is derived from an EMBL/GenBank/DDBJ whole genome shotgun (WGS) entry which is preliminary data.</text>
</comment>
<evidence type="ECO:0000259" key="2">
    <source>
        <dbReference type="Pfam" id="PF12350"/>
    </source>
</evidence>